<reference evidence="2 3" key="1">
    <citation type="submission" date="2016-03" db="EMBL/GenBank/DDBJ databases">
        <title>How can Kluyveromyces marxianus grow so fast - potential evolutionary course in Saccharomyces Complex revealed by comparative genomics.</title>
        <authorList>
            <person name="Mo W."/>
            <person name="Lu W."/>
            <person name="Yang X."/>
            <person name="Qi J."/>
            <person name="Lv H."/>
        </authorList>
    </citation>
    <scope>NUCLEOTIDE SEQUENCE [LARGE SCALE GENOMIC DNA]</scope>
    <source>
        <strain evidence="2 3">FIM1</strain>
    </source>
</reference>
<dbReference type="EMBL" id="CP015058">
    <property type="protein sequence ID" value="QGN16402.1"/>
    <property type="molecule type" value="Genomic_DNA"/>
</dbReference>
<dbReference type="InterPro" id="IPR020843">
    <property type="entry name" value="ER"/>
</dbReference>
<dbReference type="PANTHER" id="PTHR45348">
    <property type="entry name" value="HYPOTHETICAL OXIDOREDUCTASE (EUROFUNG)"/>
    <property type="match status" value="1"/>
</dbReference>
<name>A0ABX6EZ75_KLUMA</name>
<dbReference type="Gene3D" id="3.40.50.720">
    <property type="entry name" value="NAD(P)-binding Rossmann-like Domain"/>
    <property type="match status" value="1"/>
</dbReference>
<reference evidence="2 3" key="2">
    <citation type="submission" date="2019-11" db="EMBL/GenBank/DDBJ databases">
        <authorList>
            <person name="Lu H."/>
        </authorList>
    </citation>
    <scope>NUCLEOTIDE SEQUENCE [LARGE SCALE GENOMIC DNA]</scope>
    <source>
        <strain evidence="2 3">FIM1</strain>
    </source>
</reference>
<proteinExistence type="predicted"/>
<dbReference type="InterPro" id="IPR036291">
    <property type="entry name" value="NAD(P)-bd_dom_sf"/>
</dbReference>
<evidence type="ECO:0000259" key="1">
    <source>
        <dbReference type="SMART" id="SM00829"/>
    </source>
</evidence>
<sequence>MTTLKRPFEQYNIVQETIPGVHEEIKRFKSSRDEEYHNTIEHIPATQKGLVVTSFSEDLKLETNLPVPQKLQPYEILIKNKFIGLNHVDWKSKKYRFSIYSFPWVNGRESSGIVVKRGEKVDLKKFPLGCEVFIASTTYRDLRTSTFQEYTVFDSRLVWRVPEKVGLDFASGIGVSLVTAGAALPLKNYSQVDSEKKQSIIIWGGSTAVGIFVVQLAKSLGFKTIIAITSKKHEKYLHSLGATHVIHRELTEDMIIKTVKKISPNGVAHGVDLISKKTATVLSSVLLPESTLICAAGCPNQEDLKDKKIIAEPINLKRFHEDLDYGQEFVRYTSELFEKNRLKPLSNLKLFKGFDNFCQGIRNGLRELEERGASAEKYVVII</sequence>
<dbReference type="InterPro" id="IPR013149">
    <property type="entry name" value="ADH-like_C"/>
</dbReference>
<dbReference type="InterPro" id="IPR047122">
    <property type="entry name" value="Trans-enoyl_RdTase-like"/>
</dbReference>
<protein>
    <submittedName>
        <fullName evidence="2">Zinc-type alcohol dehydrogenase-like protein C2E1P3.01</fullName>
    </submittedName>
</protein>
<dbReference type="InterPro" id="IPR011032">
    <property type="entry name" value="GroES-like_sf"/>
</dbReference>
<dbReference type="PANTHER" id="PTHR45348:SF2">
    <property type="entry name" value="ZINC-TYPE ALCOHOL DEHYDROGENASE-LIKE PROTEIN C2E1P3.01"/>
    <property type="match status" value="1"/>
</dbReference>
<dbReference type="Pfam" id="PF08240">
    <property type="entry name" value="ADH_N"/>
    <property type="match status" value="1"/>
</dbReference>
<keyword evidence="3" id="KW-1185">Reference proteome</keyword>
<accession>A0ABX6EZ75</accession>
<dbReference type="SMART" id="SM00829">
    <property type="entry name" value="PKS_ER"/>
    <property type="match status" value="1"/>
</dbReference>
<dbReference type="SUPFAM" id="SSF51735">
    <property type="entry name" value="NAD(P)-binding Rossmann-fold domains"/>
    <property type="match status" value="1"/>
</dbReference>
<dbReference type="CDD" id="cd08249">
    <property type="entry name" value="enoyl_reductase_like"/>
    <property type="match status" value="1"/>
</dbReference>
<evidence type="ECO:0000313" key="3">
    <source>
        <dbReference type="Proteomes" id="UP000422736"/>
    </source>
</evidence>
<gene>
    <name evidence="2" type="ORF">FIM1_3115</name>
</gene>
<dbReference type="SUPFAM" id="SSF50129">
    <property type="entry name" value="GroES-like"/>
    <property type="match status" value="1"/>
</dbReference>
<evidence type="ECO:0000313" key="2">
    <source>
        <dbReference type="EMBL" id="QGN16402.1"/>
    </source>
</evidence>
<feature type="domain" description="Enoyl reductase (ER)" evidence="1">
    <location>
        <begin position="54"/>
        <end position="380"/>
    </location>
</feature>
<dbReference type="Gene3D" id="3.90.180.10">
    <property type="entry name" value="Medium-chain alcohol dehydrogenases, catalytic domain"/>
    <property type="match status" value="1"/>
</dbReference>
<dbReference type="Proteomes" id="UP000422736">
    <property type="component" value="Chromosome 5"/>
</dbReference>
<dbReference type="InterPro" id="IPR013154">
    <property type="entry name" value="ADH-like_N"/>
</dbReference>
<organism evidence="2 3">
    <name type="scientific">Kluyveromyces marxianus</name>
    <name type="common">Yeast</name>
    <name type="synonym">Candida kefyr</name>
    <dbReference type="NCBI Taxonomy" id="4911"/>
    <lineage>
        <taxon>Eukaryota</taxon>
        <taxon>Fungi</taxon>
        <taxon>Dikarya</taxon>
        <taxon>Ascomycota</taxon>
        <taxon>Saccharomycotina</taxon>
        <taxon>Saccharomycetes</taxon>
        <taxon>Saccharomycetales</taxon>
        <taxon>Saccharomycetaceae</taxon>
        <taxon>Kluyveromyces</taxon>
    </lineage>
</organism>
<dbReference type="Pfam" id="PF00107">
    <property type="entry name" value="ADH_zinc_N"/>
    <property type="match status" value="1"/>
</dbReference>